<dbReference type="PANTHER" id="PTHR12677">
    <property type="entry name" value="GOLGI APPARATUS MEMBRANE PROTEIN TVP38-RELATED"/>
    <property type="match status" value="1"/>
</dbReference>
<dbReference type="PANTHER" id="PTHR12677:SF59">
    <property type="entry name" value="GOLGI APPARATUS MEMBRANE PROTEIN TVP38-RELATED"/>
    <property type="match status" value="1"/>
</dbReference>
<dbReference type="AlphaFoldDB" id="A0A2G1QH24"/>
<dbReference type="Pfam" id="PF09335">
    <property type="entry name" value="VTT_dom"/>
    <property type="match status" value="1"/>
</dbReference>
<keyword evidence="5 6" id="KW-0472">Membrane</keyword>
<evidence type="ECO:0000256" key="6">
    <source>
        <dbReference type="RuleBase" id="RU366058"/>
    </source>
</evidence>
<evidence type="ECO:0000256" key="2">
    <source>
        <dbReference type="ARBA" id="ARBA00022475"/>
    </source>
</evidence>
<protein>
    <recommendedName>
        <fullName evidence="6">TVP38/TMEM64 family membrane protein</fullName>
    </recommendedName>
</protein>
<evidence type="ECO:0000256" key="5">
    <source>
        <dbReference type="ARBA" id="ARBA00023136"/>
    </source>
</evidence>
<reference evidence="8 9" key="1">
    <citation type="submission" date="2017-10" db="EMBL/GenBank/DDBJ databases">
        <title>Sedimentibacterium mangrovi gen. nov., sp. nov., a novel member of family Phyllobacteriacea isolated from mangrove sediment.</title>
        <authorList>
            <person name="Liao H."/>
            <person name="Tian Y."/>
        </authorList>
    </citation>
    <scope>NUCLEOTIDE SEQUENCE [LARGE SCALE GENOMIC DNA]</scope>
    <source>
        <strain evidence="8 9">X9-2-2</strain>
    </source>
</reference>
<feature type="transmembrane region" description="Helical" evidence="6">
    <location>
        <begin position="100"/>
        <end position="126"/>
    </location>
</feature>
<feature type="transmembrane region" description="Helical" evidence="6">
    <location>
        <begin position="231"/>
        <end position="251"/>
    </location>
</feature>
<feature type="domain" description="VTT" evidence="7">
    <location>
        <begin position="91"/>
        <end position="205"/>
    </location>
</feature>
<comment type="similarity">
    <text evidence="6">Belongs to the TVP38/TMEM64 family.</text>
</comment>
<sequence length="261" mass="28092">MSEMRAIEDGTVMKPAKPARANALKRFGPIAVIALGLALGYAMGWHEYLSLDFLAEQRETLTAYVGQNYAMALVTFTLLYVLAVAFSFPAASVLTIFGGFLFGWWVAGIAVAFGATAGASILFLAARSAFGDFLREKVGGFGARLADGFREDAFSYLLVLRLAPFFPFFVINIAPALFGVKLRTYVAATFLGILPGCFAYAWLGQGIGSVLDAADRDGGPVSLKDLVTPEITIAFVALAVVAVIPAIVRKWRGNRARMRRD</sequence>
<feature type="transmembrane region" description="Helical" evidence="6">
    <location>
        <begin position="185"/>
        <end position="203"/>
    </location>
</feature>
<evidence type="ECO:0000313" key="9">
    <source>
        <dbReference type="Proteomes" id="UP000221168"/>
    </source>
</evidence>
<evidence type="ECO:0000256" key="3">
    <source>
        <dbReference type="ARBA" id="ARBA00022692"/>
    </source>
</evidence>
<dbReference type="EMBL" id="PDVP01000022">
    <property type="protein sequence ID" value="PHP64816.1"/>
    <property type="molecule type" value="Genomic_DNA"/>
</dbReference>
<organism evidence="8 9">
    <name type="scientific">Zhengella mangrovi</name>
    <dbReference type="NCBI Taxonomy" id="1982044"/>
    <lineage>
        <taxon>Bacteria</taxon>
        <taxon>Pseudomonadati</taxon>
        <taxon>Pseudomonadota</taxon>
        <taxon>Alphaproteobacteria</taxon>
        <taxon>Hyphomicrobiales</taxon>
        <taxon>Notoacmeibacteraceae</taxon>
        <taxon>Zhengella</taxon>
    </lineage>
</organism>
<keyword evidence="2 6" id="KW-1003">Cell membrane</keyword>
<gene>
    <name evidence="8" type="ORF">CSC94_22315</name>
</gene>
<dbReference type="InterPro" id="IPR032816">
    <property type="entry name" value="VTT_dom"/>
</dbReference>
<keyword evidence="9" id="KW-1185">Reference proteome</keyword>
<evidence type="ECO:0000256" key="4">
    <source>
        <dbReference type="ARBA" id="ARBA00022989"/>
    </source>
</evidence>
<dbReference type="Proteomes" id="UP000221168">
    <property type="component" value="Unassembled WGS sequence"/>
</dbReference>
<dbReference type="InterPro" id="IPR015414">
    <property type="entry name" value="TMEM64"/>
</dbReference>
<dbReference type="GO" id="GO:0005886">
    <property type="term" value="C:plasma membrane"/>
    <property type="evidence" value="ECO:0007669"/>
    <property type="project" value="UniProtKB-SubCell"/>
</dbReference>
<dbReference type="OrthoDB" id="9779114at2"/>
<keyword evidence="3 6" id="KW-0812">Transmembrane</keyword>
<evidence type="ECO:0000259" key="7">
    <source>
        <dbReference type="Pfam" id="PF09335"/>
    </source>
</evidence>
<evidence type="ECO:0000313" key="8">
    <source>
        <dbReference type="EMBL" id="PHP64816.1"/>
    </source>
</evidence>
<keyword evidence="4 6" id="KW-1133">Transmembrane helix</keyword>
<comment type="caution">
    <text evidence="8">The sequence shown here is derived from an EMBL/GenBank/DDBJ whole genome shotgun (WGS) entry which is preliminary data.</text>
</comment>
<feature type="transmembrane region" description="Helical" evidence="6">
    <location>
        <begin position="27"/>
        <end position="49"/>
    </location>
</feature>
<feature type="transmembrane region" description="Helical" evidence="6">
    <location>
        <begin position="69"/>
        <end position="88"/>
    </location>
</feature>
<comment type="subcellular location">
    <subcellularLocation>
        <location evidence="1 6">Cell membrane</location>
        <topology evidence="1 6">Multi-pass membrane protein</topology>
    </subcellularLocation>
</comment>
<evidence type="ECO:0000256" key="1">
    <source>
        <dbReference type="ARBA" id="ARBA00004651"/>
    </source>
</evidence>
<feature type="transmembrane region" description="Helical" evidence="6">
    <location>
        <begin position="153"/>
        <end position="178"/>
    </location>
</feature>
<accession>A0A2G1QH24</accession>
<name>A0A2G1QH24_9HYPH</name>
<dbReference type="RefSeq" id="WP_099308600.1">
    <property type="nucleotide sequence ID" value="NZ_PDVP01000022.1"/>
</dbReference>
<proteinExistence type="inferred from homology"/>